<comment type="caution">
    <text evidence="2">The sequence shown here is derived from an EMBL/GenBank/DDBJ whole genome shotgun (WGS) entry which is preliminary data.</text>
</comment>
<sequence>MPNINYSSDDALAHLLAFLLPEHHGSRRVTRRDDPSAIASGPAETASSSSAASAVALSSSSSSSALEADLSRILVQELGPQQGGHRKRVVHHAWHPWTAGLLATAGYDRQAS</sequence>
<evidence type="ECO:0000313" key="3">
    <source>
        <dbReference type="Proteomes" id="UP000784294"/>
    </source>
</evidence>
<feature type="region of interest" description="Disordered" evidence="1">
    <location>
        <begin position="24"/>
        <end position="54"/>
    </location>
</feature>
<dbReference type="AlphaFoldDB" id="A0A448XQG8"/>
<reference evidence="2" key="1">
    <citation type="submission" date="2018-11" db="EMBL/GenBank/DDBJ databases">
        <authorList>
            <consortium name="Pathogen Informatics"/>
        </authorList>
    </citation>
    <scope>NUCLEOTIDE SEQUENCE</scope>
</reference>
<dbReference type="EMBL" id="CAAALY010274113">
    <property type="protein sequence ID" value="VEL42375.1"/>
    <property type="molecule type" value="Genomic_DNA"/>
</dbReference>
<organism evidence="2 3">
    <name type="scientific">Protopolystoma xenopodis</name>
    <dbReference type="NCBI Taxonomy" id="117903"/>
    <lineage>
        <taxon>Eukaryota</taxon>
        <taxon>Metazoa</taxon>
        <taxon>Spiralia</taxon>
        <taxon>Lophotrochozoa</taxon>
        <taxon>Platyhelminthes</taxon>
        <taxon>Monogenea</taxon>
        <taxon>Polyopisthocotylea</taxon>
        <taxon>Polystomatidea</taxon>
        <taxon>Polystomatidae</taxon>
        <taxon>Protopolystoma</taxon>
    </lineage>
</organism>
<dbReference type="Proteomes" id="UP000784294">
    <property type="component" value="Unassembled WGS sequence"/>
</dbReference>
<protein>
    <submittedName>
        <fullName evidence="2">Uncharacterized protein</fullName>
    </submittedName>
</protein>
<gene>
    <name evidence="2" type="ORF">PXEA_LOCUS35815</name>
</gene>
<name>A0A448XQG8_9PLAT</name>
<proteinExistence type="predicted"/>
<keyword evidence="3" id="KW-1185">Reference proteome</keyword>
<feature type="compositionally biased region" description="Low complexity" evidence="1">
    <location>
        <begin position="39"/>
        <end position="54"/>
    </location>
</feature>
<evidence type="ECO:0000313" key="2">
    <source>
        <dbReference type="EMBL" id="VEL42375.1"/>
    </source>
</evidence>
<accession>A0A448XQG8</accession>
<evidence type="ECO:0000256" key="1">
    <source>
        <dbReference type="SAM" id="MobiDB-lite"/>
    </source>
</evidence>